<gene>
    <name evidence="1" type="ORF">BN2476_80144</name>
</gene>
<accession>A0A1N7RMD6</accession>
<evidence type="ECO:0000313" key="2">
    <source>
        <dbReference type="Proteomes" id="UP000195569"/>
    </source>
</evidence>
<comment type="caution">
    <text evidence="1">The sequence shown here is derived from an EMBL/GenBank/DDBJ whole genome shotgun (WGS) entry which is preliminary data.</text>
</comment>
<name>A0A1N7RMD6_9BURK</name>
<dbReference type="Proteomes" id="UP000195569">
    <property type="component" value="Unassembled WGS sequence"/>
</dbReference>
<dbReference type="EMBL" id="CYGY02000008">
    <property type="protein sequence ID" value="SIT36266.1"/>
    <property type="molecule type" value="Genomic_DNA"/>
</dbReference>
<sequence>MAPPARSGNKARSCNAKRDESAISFAELARLDYIGIAAAKQRLRCATRPDLRDQGALPARGGRPA</sequence>
<keyword evidence="2" id="KW-1185">Reference proteome</keyword>
<organism evidence="1 2">
    <name type="scientific">Paraburkholderia piptadeniae</name>
    <dbReference type="NCBI Taxonomy" id="1701573"/>
    <lineage>
        <taxon>Bacteria</taxon>
        <taxon>Pseudomonadati</taxon>
        <taxon>Pseudomonadota</taxon>
        <taxon>Betaproteobacteria</taxon>
        <taxon>Burkholderiales</taxon>
        <taxon>Burkholderiaceae</taxon>
        <taxon>Paraburkholderia</taxon>
    </lineage>
</organism>
<protein>
    <submittedName>
        <fullName evidence="1">Uncharacterized protein</fullName>
    </submittedName>
</protein>
<reference evidence="1" key="1">
    <citation type="submission" date="2016-12" db="EMBL/GenBank/DDBJ databases">
        <authorList>
            <person name="Moulin L."/>
        </authorList>
    </citation>
    <scope>NUCLEOTIDE SEQUENCE [LARGE SCALE GENOMIC DNA]</scope>
    <source>
        <strain evidence="1">STM 7183</strain>
    </source>
</reference>
<evidence type="ECO:0000313" key="1">
    <source>
        <dbReference type="EMBL" id="SIT36266.1"/>
    </source>
</evidence>
<proteinExistence type="predicted"/>
<dbReference type="AlphaFoldDB" id="A0A1N7RMD6"/>